<accession>A0AAV1QKQ6</accession>
<dbReference type="Proteomes" id="UP001314229">
    <property type="component" value="Unassembled WGS sequence"/>
</dbReference>
<name>A0AAV1QKQ6_SCOSC</name>
<reference evidence="1 2" key="1">
    <citation type="submission" date="2024-01" db="EMBL/GenBank/DDBJ databases">
        <authorList>
            <person name="Alioto T."/>
            <person name="Alioto T."/>
            <person name="Gomez Garrido J."/>
        </authorList>
    </citation>
    <scope>NUCLEOTIDE SEQUENCE [LARGE SCALE GENOMIC DNA]</scope>
</reference>
<feature type="non-terminal residue" evidence="1">
    <location>
        <position position="1"/>
    </location>
</feature>
<proteinExistence type="predicted"/>
<feature type="non-terminal residue" evidence="1">
    <location>
        <position position="208"/>
    </location>
</feature>
<evidence type="ECO:0000313" key="2">
    <source>
        <dbReference type="Proteomes" id="UP001314229"/>
    </source>
</evidence>
<comment type="caution">
    <text evidence="1">The sequence shown here is derived from an EMBL/GenBank/DDBJ whole genome shotgun (WGS) entry which is preliminary data.</text>
</comment>
<protein>
    <submittedName>
        <fullName evidence="1">Protein mono-ADP-ribosyltransferase PARP14-like</fullName>
    </submittedName>
</protein>
<evidence type="ECO:0000313" key="1">
    <source>
        <dbReference type="EMBL" id="CAK6984891.1"/>
    </source>
</evidence>
<keyword evidence="2" id="KW-1185">Reference proteome</keyword>
<gene>
    <name evidence="1" type="ORF">FSCOSCO3_A016359</name>
</gene>
<dbReference type="AlphaFoldDB" id="A0AAV1QKQ6"/>
<sequence length="208" mass="23298">VVMEKRSLTLKKPQVVEKQFKLIEDEFSREMCAHHPKVQILRGVNLIILEGPDEEVQLAETKLEDPIKQLKEKRVQLSAALMIFMTSSGVISKYQTRFQRSLRSPVALEIGSDLVLSSLSSAALVEAETAVLRDLSELTVQLQGSIASSPHLDQVKEILIKATNEANLQELRVEVSFVPDPRAAVINVQLVGYTEHVNKLKDALQEYQ</sequence>
<dbReference type="EMBL" id="CAWUFR010002444">
    <property type="protein sequence ID" value="CAK6984891.1"/>
    <property type="molecule type" value="Genomic_DNA"/>
</dbReference>
<organism evidence="1 2">
    <name type="scientific">Scomber scombrus</name>
    <name type="common">Atlantic mackerel</name>
    <name type="synonym">Scomber vernalis</name>
    <dbReference type="NCBI Taxonomy" id="13677"/>
    <lineage>
        <taxon>Eukaryota</taxon>
        <taxon>Metazoa</taxon>
        <taxon>Chordata</taxon>
        <taxon>Craniata</taxon>
        <taxon>Vertebrata</taxon>
        <taxon>Euteleostomi</taxon>
        <taxon>Actinopterygii</taxon>
        <taxon>Neopterygii</taxon>
        <taxon>Teleostei</taxon>
        <taxon>Neoteleostei</taxon>
        <taxon>Acanthomorphata</taxon>
        <taxon>Pelagiaria</taxon>
        <taxon>Scombriformes</taxon>
        <taxon>Scombridae</taxon>
        <taxon>Scomber</taxon>
    </lineage>
</organism>